<keyword evidence="2" id="KW-0804">Transcription</keyword>
<dbReference type="Proteomes" id="UP001597546">
    <property type="component" value="Unassembled WGS sequence"/>
</dbReference>
<dbReference type="EMBL" id="JBHULV010000052">
    <property type="protein sequence ID" value="MFD2733200.1"/>
    <property type="molecule type" value="Genomic_DNA"/>
</dbReference>
<reference evidence="4" key="1">
    <citation type="journal article" date="2019" name="Int. J. Syst. Evol. Microbiol.">
        <title>The Global Catalogue of Microorganisms (GCM) 10K type strain sequencing project: providing services to taxonomists for standard genome sequencing and annotation.</title>
        <authorList>
            <consortium name="The Broad Institute Genomics Platform"/>
            <consortium name="The Broad Institute Genome Sequencing Center for Infectious Disease"/>
            <person name="Wu L."/>
            <person name="Ma J."/>
        </authorList>
    </citation>
    <scope>NUCLEOTIDE SEQUENCE [LARGE SCALE GENOMIC DNA]</scope>
    <source>
        <strain evidence="4">KCTC 42456</strain>
    </source>
</reference>
<sequence length="112" mass="12905">MNNKENVNKPTVASTTVTRDLRLLDVETQNVYESLVVISKRANQIAANLKEELHGKLAEFASSNDNLEEVFENREQIEISKHYERMPKPTLVAIDEFLHGKVYHRNPSKEQN</sequence>
<keyword evidence="4" id="KW-1185">Reference proteome</keyword>
<evidence type="ECO:0000256" key="1">
    <source>
        <dbReference type="ARBA" id="ARBA00022478"/>
    </source>
</evidence>
<organism evidence="3 4">
    <name type="scientific">Pedobacter alpinus</name>
    <dbReference type="NCBI Taxonomy" id="1590643"/>
    <lineage>
        <taxon>Bacteria</taxon>
        <taxon>Pseudomonadati</taxon>
        <taxon>Bacteroidota</taxon>
        <taxon>Sphingobacteriia</taxon>
        <taxon>Sphingobacteriales</taxon>
        <taxon>Sphingobacteriaceae</taxon>
        <taxon>Pedobacter</taxon>
    </lineage>
</organism>
<accession>A0ABW5TWT9</accession>
<keyword evidence="1 3" id="KW-0240">DNA-directed RNA polymerase</keyword>
<protein>
    <submittedName>
        <fullName evidence="3">DNA-directed RNA polymerase subunit omega</fullName>
    </submittedName>
</protein>
<gene>
    <name evidence="3" type="ORF">ACFSSE_15935</name>
</gene>
<dbReference type="RefSeq" id="WP_379041346.1">
    <property type="nucleotide sequence ID" value="NZ_JBHSKW010000012.1"/>
</dbReference>
<proteinExistence type="predicted"/>
<comment type="caution">
    <text evidence="3">The sequence shown here is derived from an EMBL/GenBank/DDBJ whole genome shotgun (WGS) entry which is preliminary data.</text>
</comment>
<dbReference type="InterPro" id="IPR006110">
    <property type="entry name" value="Pol_omega/Rpo6/RPB6"/>
</dbReference>
<dbReference type="Pfam" id="PF01192">
    <property type="entry name" value="RNA_pol_Rpb6"/>
    <property type="match status" value="1"/>
</dbReference>
<name>A0ABW5TWT9_9SPHI</name>
<dbReference type="GO" id="GO:0000428">
    <property type="term" value="C:DNA-directed RNA polymerase complex"/>
    <property type="evidence" value="ECO:0007669"/>
    <property type="project" value="UniProtKB-KW"/>
</dbReference>
<evidence type="ECO:0000313" key="4">
    <source>
        <dbReference type="Proteomes" id="UP001597546"/>
    </source>
</evidence>
<evidence type="ECO:0000256" key="2">
    <source>
        <dbReference type="ARBA" id="ARBA00023163"/>
    </source>
</evidence>
<evidence type="ECO:0000313" key="3">
    <source>
        <dbReference type="EMBL" id="MFD2733200.1"/>
    </source>
</evidence>